<dbReference type="Proteomes" id="UP001307608">
    <property type="component" value="Chromosome"/>
</dbReference>
<organism evidence="1 2">
    <name type="scientific">Marinomonas pontica</name>
    <dbReference type="NCBI Taxonomy" id="264739"/>
    <lineage>
        <taxon>Bacteria</taxon>
        <taxon>Pseudomonadati</taxon>
        <taxon>Pseudomonadota</taxon>
        <taxon>Gammaproteobacteria</taxon>
        <taxon>Oceanospirillales</taxon>
        <taxon>Oceanospirillaceae</taxon>
        <taxon>Marinomonas</taxon>
    </lineage>
</organism>
<protein>
    <submittedName>
        <fullName evidence="1">Uncharacterized protein</fullName>
    </submittedName>
</protein>
<accession>A0ABM8FCJ0</accession>
<evidence type="ECO:0000313" key="1">
    <source>
        <dbReference type="EMBL" id="BDX01750.1"/>
    </source>
</evidence>
<proteinExistence type="predicted"/>
<reference evidence="1 2" key="1">
    <citation type="submission" date="2023-01" db="EMBL/GenBank/DDBJ databases">
        <title>Complete genome sequence of Marinomonas pontica strain 200518_36.</title>
        <authorList>
            <person name="Ueki S."/>
            <person name="Gajardo G."/>
            <person name="Maruyama F."/>
        </authorList>
    </citation>
    <scope>NUCLEOTIDE SEQUENCE [LARGE SCALE GENOMIC DNA]</scope>
    <source>
        <strain evidence="1 2">200518_36</strain>
    </source>
</reference>
<name>A0ABM8FCJ0_9GAMM</name>
<gene>
    <name evidence="1" type="ORF">MACH16_04980</name>
</gene>
<evidence type="ECO:0000313" key="2">
    <source>
        <dbReference type="Proteomes" id="UP001307608"/>
    </source>
</evidence>
<dbReference type="RefSeq" id="WP_338265077.1">
    <property type="nucleotide sequence ID" value="NZ_AP027271.1"/>
</dbReference>
<dbReference type="EMBL" id="AP027271">
    <property type="protein sequence ID" value="BDX01750.1"/>
    <property type="molecule type" value="Genomic_DNA"/>
</dbReference>
<sequence length="132" mass="14747">MKKKEIENTLLVRARAELQKTNQSIFSGGAKDRLFEKIDKKLGEDVILLNDLQAAGLEPSQKLTDRITGREEALADLQAEISSRVTELHGNLDIAKSAIAELRKVNPNKANELENSLSLKIEGKKRSIKNKR</sequence>
<keyword evidence="2" id="KW-1185">Reference proteome</keyword>